<evidence type="ECO:0000256" key="8">
    <source>
        <dbReference type="ARBA" id="ARBA00022723"/>
    </source>
</evidence>
<evidence type="ECO:0000256" key="7">
    <source>
        <dbReference type="ARBA" id="ARBA00022705"/>
    </source>
</evidence>
<feature type="domain" description="UmuC" evidence="16">
    <location>
        <begin position="6"/>
        <end position="185"/>
    </location>
</feature>
<evidence type="ECO:0000256" key="1">
    <source>
        <dbReference type="ARBA" id="ARBA00004496"/>
    </source>
</evidence>
<organism evidence="17 18">
    <name type="scientific">Phaeodactylibacter luteus</name>
    <dbReference type="NCBI Taxonomy" id="1564516"/>
    <lineage>
        <taxon>Bacteria</taxon>
        <taxon>Pseudomonadati</taxon>
        <taxon>Bacteroidota</taxon>
        <taxon>Saprospiria</taxon>
        <taxon>Saprospirales</taxon>
        <taxon>Haliscomenobacteraceae</taxon>
        <taxon>Phaeodactylibacter</taxon>
    </lineage>
</organism>
<evidence type="ECO:0000256" key="15">
    <source>
        <dbReference type="HAMAP-Rule" id="MF_01113"/>
    </source>
</evidence>
<protein>
    <recommendedName>
        <fullName evidence="15">DNA polymerase IV</fullName>
        <shortName evidence="15">Pol IV</shortName>
        <ecNumber evidence="15">2.7.7.7</ecNumber>
    </recommendedName>
</protein>
<evidence type="ECO:0000256" key="10">
    <source>
        <dbReference type="ARBA" id="ARBA00022842"/>
    </source>
</evidence>
<dbReference type="Pfam" id="PF21999">
    <property type="entry name" value="IMS_HHH_1"/>
    <property type="match status" value="1"/>
</dbReference>
<keyword evidence="10 15" id="KW-0460">Magnesium</keyword>
<dbReference type="GO" id="GO:0000287">
    <property type="term" value="F:magnesium ion binding"/>
    <property type="evidence" value="ECO:0007669"/>
    <property type="project" value="UniProtKB-UniRule"/>
</dbReference>
<dbReference type="Proteomes" id="UP000321580">
    <property type="component" value="Unassembled WGS sequence"/>
</dbReference>
<reference evidence="17 18" key="1">
    <citation type="submission" date="2019-08" db="EMBL/GenBank/DDBJ databases">
        <title>Genome of Phaeodactylibacter luteus.</title>
        <authorList>
            <person name="Bowman J.P."/>
        </authorList>
    </citation>
    <scope>NUCLEOTIDE SEQUENCE [LARGE SCALE GENOMIC DNA]</scope>
    <source>
        <strain evidence="17 18">KCTC 42180</strain>
    </source>
</reference>
<evidence type="ECO:0000256" key="12">
    <source>
        <dbReference type="ARBA" id="ARBA00023125"/>
    </source>
</evidence>
<comment type="function">
    <text evidence="15">Poorly processive, error-prone DNA polymerase involved in untargeted mutagenesis. Copies undamaged DNA at stalled replication forks, which arise in vivo from mismatched or misaligned primer ends. These misaligned primers can be extended by PolIV. Exhibits no 3'-5' exonuclease (proofreading) activity. May be involved in translesional synthesis, in conjunction with the beta clamp from PolIII.</text>
</comment>
<keyword evidence="6 15" id="KW-0548">Nucleotidyltransferase</keyword>
<dbReference type="OrthoDB" id="9808813at2"/>
<name>A0A5C6S0V4_9BACT</name>
<evidence type="ECO:0000256" key="9">
    <source>
        <dbReference type="ARBA" id="ARBA00022763"/>
    </source>
</evidence>
<evidence type="ECO:0000259" key="16">
    <source>
        <dbReference type="PROSITE" id="PS50173"/>
    </source>
</evidence>
<dbReference type="Gene3D" id="1.10.150.20">
    <property type="entry name" value="5' to 3' exonuclease, C-terminal subdomain"/>
    <property type="match status" value="1"/>
</dbReference>
<evidence type="ECO:0000256" key="11">
    <source>
        <dbReference type="ARBA" id="ARBA00022932"/>
    </source>
</evidence>
<dbReference type="AlphaFoldDB" id="A0A5C6S0V4"/>
<dbReference type="InterPro" id="IPR043502">
    <property type="entry name" value="DNA/RNA_pol_sf"/>
</dbReference>
<dbReference type="PANTHER" id="PTHR11076">
    <property type="entry name" value="DNA REPAIR POLYMERASE UMUC / TRANSFERASE FAMILY MEMBER"/>
    <property type="match status" value="1"/>
</dbReference>
<keyword evidence="8 15" id="KW-0479">Metal-binding</keyword>
<comment type="catalytic activity">
    <reaction evidence="14 15">
        <text>DNA(n) + a 2'-deoxyribonucleoside 5'-triphosphate = DNA(n+1) + diphosphate</text>
        <dbReference type="Rhea" id="RHEA:22508"/>
        <dbReference type="Rhea" id="RHEA-COMP:17339"/>
        <dbReference type="Rhea" id="RHEA-COMP:17340"/>
        <dbReference type="ChEBI" id="CHEBI:33019"/>
        <dbReference type="ChEBI" id="CHEBI:61560"/>
        <dbReference type="ChEBI" id="CHEBI:173112"/>
        <dbReference type="EC" id="2.7.7.7"/>
    </reaction>
</comment>
<evidence type="ECO:0000256" key="2">
    <source>
        <dbReference type="ARBA" id="ARBA00010945"/>
    </source>
</evidence>
<dbReference type="SUPFAM" id="SSF56672">
    <property type="entry name" value="DNA/RNA polymerases"/>
    <property type="match status" value="1"/>
</dbReference>
<keyword evidence="3 15" id="KW-0515">Mutator protein</keyword>
<evidence type="ECO:0000313" key="17">
    <source>
        <dbReference type="EMBL" id="TXB67629.1"/>
    </source>
</evidence>
<dbReference type="EMBL" id="VOOR01000006">
    <property type="protein sequence ID" value="TXB67629.1"/>
    <property type="molecule type" value="Genomic_DNA"/>
</dbReference>
<dbReference type="PROSITE" id="PS50173">
    <property type="entry name" value="UMUC"/>
    <property type="match status" value="1"/>
</dbReference>
<comment type="cofactor">
    <cofactor evidence="15">
        <name>Mg(2+)</name>
        <dbReference type="ChEBI" id="CHEBI:18420"/>
    </cofactor>
    <text evidence="15">Binds 2 magnesium ions per subunit.</text>
</comment>
<dbReference type="GO" id="GO:0003684">
    <property type="term" value="F:damaged DNA binding"/>
    <property type="evidence" value="ECO:0007669"/>
    <property type="project" value="InterPro"/>
</dbReference>
<comment type="similarity">
    <text evidence="2 15">Belongs to the DNA polymerase type-Y family.</text>
</comment>
<dbReference type="HAMAP" id="MF_01113">
    <property type="entry name" value="DNApol_IV"/>
    <property type="match status" value="1"/>
</dbReference>
<dbReference type="PANTHER" id="PTHR11076:SF33">
    <property type="entry name" value="DNA POLYMERASE KAPPA"/>
    <property type="match status" value="1"/>
</dbReference>
<dbReference type="InterPro" id="IPR043128">
    <property type="entry name" value="Rev_trsase/Diguanyl_cyclase"/>
</dbReference>
<evidence type="ECO:0000256" key="4">
    <source>
        <dbReference type="ARBA" id="ARBA00022490"/>
    </source>
</evidence>
<dbReference type="GO" id="GO:0006261">
    <property type="term" value="P:DNA-templated DNA replication"/>
    <property type="evidence" value="ECO:0007669"/>
    <property type="project" value="UniProtKB-UniRule"/>
</dbReference>
<keyword evidence="5 15" id="KW-0808">Transferase</keyword>
<sequence>MSQRSILHLDLDAFFVAVEQLHNTALRGRPLIVGGSSARGVVACCSYEARRFGVYAGMPVRLARQRCPEAKVVQGDMERYARHSALVTEILAESAPVLEKASIDEFYLDLTGMDRHIGCWKWAGELRQRVERESGLPLSMGLAVNKLVAKVGAGEAKPNGARRIAAGQEKRFFAPLPVSRLPAVGPATCHRLAVMGVRTVASLSQIPPELLQREFGRPGLSLWKKANAIDCRPVEPYTDRKSVAAERAFEVDTTDMAFLRSALNDMIATLGYELRASGRLASLVTVKLRYTDHNTFSRQRSVVHTASDDAFRQVAYSLLEQLYQRRQLVRMVGIKLSGLAEGSPQLSLFGGVAEEQALLKAMDQIRYRFGKGAVQRGA</sequence>
<dbReference type="Pfam" id="PF11799">
    <property type="entry name" value="IMS_C"/>
    <property type="match status" value="1"/>
</dbReference>
<comment type="caution">
    <text evidence="17">The sequence shown here is derived from an EMBL/GenBank/DDBJ whole genome shotgun (WGS) entry which is preliminary data.</text>
</comment>
<feature type="site" description="Substrate discrimination" evidence="15">
    <location>
        <position position="15"/>
    </location>
</feature>
<dbReference type="InterPro" id="IPR022880">
    <property type="entry name" value="DNApol_IV"/>
</dbReference>
<dbReference type="GO" id="GO:0006281">
    <property type="term" value="P:DNA repair"/>
    <property type="evidence" value="ECO:0007669"/>
    <property type="project" value="UniProtKB-UniRule"/>
</dbReference>
<dbReference type="CDD" id="cd03586">
    <property type="entry name" value="PolY_Pol_IV_kappa"/>
    <property type="match status" value="1"/>
</dbReference>
<dbReference type="Gene3D" id="3.40.1170.60">
    <property type="match status" value="1"/>
</dbReference>
<evidence type="ECO:0000256" key="5">
    <source>
        <dbReference type="ARBA" id="ARBA00022679"/>
    </source>
</evidence>
<dbReference type="Gene3D" id="3.30.1490.100">
    <property type="entry name" value="DNA polymerase, Y-family, little finger domain"/>
    <property type="match status" value="1"/>
</dbReference>
<keyword evidence="7 15" id="KW-0235">DNA replication</keyword>
<evidence type="ECO:0000256" key="13">
    <source>
        <dbReference type="ARBA" id="ARBA00023204"/>
    </source>
</evidence>
<evidence type="ECO:0000256" key="3">
    <source>
        <dbReference type="ARBA" id="ARBA00022457"/>
    </source>
</evidence>
<evidence type="ECO:0000313" key="18">
    <source>
        <dbReference type="Proteomes" id="UP000321580"/>
    </source>
</evidence>
<proteinExistence type="inferred from homology"/>
<dbReference type="RefSeq" id="WP_147166210.1">
    <property type="nucleotide sequence ID" value="NZ_VOOR01000006.1"/>
</dbReference>
<feature type="binding site" evidence="15">
    <location>
        <position position="10"/>
    </location>
    <ligand>
        <name>Mg(2+)</name>
        <dbReference type="ChEBI" id="CHEBI:18420"/>
    </ligand>
</feature>
<dbReference type="NCBIfam" id="NF002677">
    <property type="entry name" value="PRK02406.1"/>
    <property type="match status" value="1"/>
</dbReference>
<keyword evidence="12 15" id="KW-0238">DNA-binding</keyword>
<dbReference type="Pfam" id="PF00817">
    <property type="entry name" value="IMS"/>
    <property type="match status" value="1"/>
</dbReference>
<dbReference type="InterPro" id="IPR053848">
    <property type="entry name" value="IMS_HHH_1"/>
</dbReference>
<dbReference type="Gene3D" id="3.30.70.270">
    <property type="match status" value="1"/>
</dbReference>
<comment type="subunit">
    <text evidence="15">Monomer.</text>
</comment>
<keyword evidence="18" id="KW-1185">Reference proteome</keyword>
<dbReference type="GO" id="GO:0005829">
    <property type="term" value="C:cytosol"/>
    <property type="evidence" value="ECO:0007669"/>
    <property type="project" value="TreeGrafter"/>
</dbReference>
<dbReference type="GO" id="GO:0003887">
    <property type="term" value="F:DNA-directed DNA polymerase activity"/>
    <property type="evidence" value="ECO:0007669"/>
    <property type="project" value="UniProtKB-UniRule"/>
</dbReference>
<gene>
    <name evidence="15 17" type="primary">dinB</name>
    <name evidence="17" type="ORF">FRY97_04350</name>
</gene>
<feature type="binding site" evidence="15">
    <location>
        <position position="104"/>
    </location>
    <ligand>
        <name>Mg(2+)</name>
        <dbReference type="ChEBI" id="CHEBI:18420"/>
    </ligand>
</feature>
<dbReference type="EC" id="2.7.7.7" evidence="15"/>
<evidence type="ECO:0000256" key="6">
    <source>
        <dbReference type="ARBA" id="ARBA00022695"/>
    </source>
</evidence>
<feature type="active site" evidence="15">
    <location>
        <position position="105"/>
    </location>
</feature>
<dbReference type="InterPro" id="IPR017961">
    <property type="entry name" value="DNA_pol_Y-fam_little_finger"/>
</dbReference>
<keyword evidence="9 15" id="KW-0227">DNA damage</keyword>
<comment type="subcellular location">
    <subcellularLocation>
        <location evidence="1 15">Cytoplasm</location>
    </subcellularLocation>
</comment>
<dbReference type="GO" id="GO:0009432">
    <property type="term" value="P:SOS response"/>
    <property type="evidence" value="ECO:0007669"/>
    <property type="project" value="TreeGrafter"/>
</dbReference>
<dbReference type="InterPro" id="IPR050116">
    <property type="entry name" value="DNA_polymerase-Y"/>
</dbReference>
<keyword evidence="4 15" id="KW-0963">Cytoplasm</keyword>
<evidence type="ECO:0000256" key="14">
    <source>
        <dbReference type="ARBA" id="ARBA00049244"/>
    </source>
</evidence>
<keyword evidence="11 15" id="KW-0239">DNA-directed DNA polymerase</keyword>
<dbReference type="InterPro" id="IPR001126">
    <property type="entry name" value="UmuC"/>
</dbReference>
<keyword evidence="13 15" id="KW-0234">DNA repair</keyword>
<dbReference type="SUPFAM" id="SSF100879">
    <property type="entry name" value="Lesion bypass DNA polymerase (Y-family), little finger domain"/>
    <property type="match status" value="1"/>
</dbReference>
<accession>A0A5C6S0V4</accession>
<dbReference type="InterPro" id="IPR036775">
    <property type="entry name" value="DNA_pol_Y-fam_lit_finger_sf"/>
</dbReference>
<dbReference type="GO" id="GO:0042276">
    <property type="term" value="P:error-prone translesion synthesis"/>
    <property type="evidence" value="ECO:0007669"/>
    <property type="project" value="TreeGrafter"/>
</dbReference>